<dbReference type="Proteomes" id="UP000695026">
    <property type="component" value="Unplaced"/>
</dbReference>
<comment type="subunit">
    <text evidence="8">Self-associates. Also heterodimer of MIP-1-alpha(4-69) and MIP-1-beta(3-69). Interacts with CCR1.</text>
</comment>
<proteinExistence type="inferred from homology"/>
<evidence type="ECO:0000256" key="9">
    <source>
        <dbReference type="RuleBase" id="RU361150"/>
    </source>
</evidence>
<keyword evidence="4 9" id="KW-0964">Secreted</keyword>
<dbReference type="CDD" id="cd00272">
    <property type="entry name" value="Chemokine_CC"/>
    <property type="match status" value="1"/>
</dbReference>
<keyword evidence="5 9" id="KW-0732">Signal</keyword>
<dbReference type="SUPFAM" id="SSF54117">
    <property type="entry name" value="Interleukin 8-like chemokines"/>
    <property type="match status" value="1"/>
</dbReference>
<dbReference type="GO" id="GO:0005615">
    <property type="term" value="C:extracellular space"/>
    <property type="evidence" value="ECO:0007669"/>
    <property type="project" value="UniProtKB-KW"/>
</dbReference>
<dbReference type="InterPro" id="IPR039809">
    <property type="entry name" value="Chemokine_b/g/d"/>
</dbReference>
<comment type="subcellular location">
    <subcellularLocation>
        <location evidence="1 9">Secreted</location>
    </subcellularLocation>
</comment>
<evidence type="ECO:0000313" key="11">
    <source>
        <dbReference type="Proteomes" id="UP000695026"/>
    </source>
</evidence>
<evidence type="ECO:0000256" key="7">
    <source>
        <dbReference type="ARBA" id="ARBA00044740"/>
    </source>
</evidence>
<dbReference type="OMA" id="QDKEICA"/>
<protein>
    <recommendedName>
        <fullName evidence="9">C-C motif chemokine</fullName>
    </recommendedName>
</protein>
<sequence length="100" mass="11247">MKAVLTFLLLVVSVALAAGGPNPATELTQPKDQYGEPWPLYCCFDFTHRALPLKILKSFYYTNSNCSKPGVIFITKQDKEICADPSEKWVQDRIRDLSPP</sequence>
<evidence type="ECO:0000256" key="3">
    <source>
        <dbReference type="ARBA" id="ARBA00022514"/>
    </source>
</evidence>
<dbReference type="OrthoDB" id="9930747at2759"/>
<comment type="function">
    <text evidence="7">Monokine with inflammatory and chemokinetic properties. Binds to CCR1, CCR4 and CCR5. One of the major HIV-suppressive factors produced by CD8+ T-cells. Recombinant MIP-1-alpha induces a dose-dependent inhibition of different strains of HIV-1, HIV-2, and simian immunodeficiency virus (SIV).</text>
</comment>
<feature type="signal peptide" evidence="9">
    <location>
        <begin position="1"/>
        <end position="19"/>
    </location>
</feature>
<name>A0A9F2R9J1_PYTBI</name>
<dbReference type="GO" id="GO:0048020">
    <property type="term" value="F:CCR chemokine receptor binding"/>
    <property type="evidence" value="ECO:0007669"/>
    <property type="project" value="TreeGrafter"/>
</dbReference>
<keyword evidence="6" id="KW-1015">Disulfide bond</keyword>
<reference evidence="12" key="1">
    <citation type="submission" date="2025-08" db="UniProtKB">
        <authorList>
            <consortium name="RefSeq"/>
        </authorList>
    </citation>
    <scope>IDENTIFICATION</scope>
    <source>
        <tissue evidence="12">Liver</tissue>
    </source>
</reference>
<dbReference type="GO" id="GO:0070098">
    <property type="term" value="P:chemokine-mediated signaling pathway"/>
    <property type="evidence" value="ECO:0007669"/>
    <property type="project" value="TreeGrafter"/>
</dbReference>
<dbReference type="GeneID" id="103052947"/>
<organism evidence="11 12">
    <name type="scientific">Python bivittatus</name>
    <name type="common">Burmese python</name>
    <name type="synonym">Python molurus bivittatus</name>
    <dbReference type="NCBI Taxonomy" id="176946"/>
    <lineage>
        <taxon>Eukaryota</taxon>
        <taxon>Metazoa</taxon>
        <taxon>Chordata</taxon>
        <taxon>Craniata</taxon>
        <taxon>Vertebrata</taxon>
        <taxon>Euteleostomi</taxon>
        <taxon>Lepidosauria</taxon>
        <taxon>Squamata</taxon>
        <taxon>Bifurcata</taxon>
        <taxon>Unidentata</taxon>
        <taxon>Episquamata</taxon>
        <taxon>Toxicofera</taxon>
        <taxon>Serpentes</taxon>
        <taxon>Henophidia</taxon>
        <taxon>Pythonidae</taxon>
        <taxon>Python</taxon>
    </lineage>
</organism>
<dbReference type="InterPro" id="IPR000827">
    <property type="entry name" value="Chemokine_CC_CS"/>
</dbReference>
<evidence type="ECO:0000256" key="1">
    <source>
        <dbReference type="ARBA" id="ARBA00004613"/>
    </source>
</evidence>
<dbReference type="FunFam" id="2.40.50.40:FF:000002">
    <property type="entry name" value="C-C motif chemokine"/>
    <property type="match status" value="1"/>
</dbReference>
<dbReference type="AlphaFoldDB" id="A0A9F2R9J1"/>
<dbReference type="GO" id="GO:0030335">
    <property type="term" value="P:positive regulation of cell migration"/>
    <property type="evidence" value="ECO:0007669"/>
    <property type="project" value="TreeGrafter"/>
</dbReference>
<dbReference type="PROSITE" id="PS00472">
    <property type="entry name" value="SMALL_CYTOKINES_CC"/>
    <property type="match status" value="1"/>
</dbReference>
<dbReference type="PANTHER" id="PTHR12015">
    <property type="entry name" value="SMALL INDUCIBLE CYTOKINE A"/>
    <property type="match status" value="1"/>
</dbReference>
<keyword evidence="11" id="KW-1185">Reference proteome</keyword>
<dbReference type="GO" id="GO:0008009">
    <property type="term" value="F:chemokine activity"/>
    <property type="evidence" value="ECO:0007669"/>
    <property type="project" value="InterPro"/>
</dbReference>
<keyword evidence="3 9" id="KW-0202">Cytokine</keyword>
<accession>A0A9F2R9J1</accession>
<dbReference type="GO" id="GO:0006954">
    <property type="term" value="P:inflammatory response"/>
    <property type="evidence" value="ECO:0007669"/>
    <property type="project" value="TreeGrafter"/>
</dbReference>
<evidence type="ECO:0000256" key="2">
    <source>
        <dbReference type="ARBA" id="ARBA00010868"/>
    </source>
</evidence>
<evidence type="ECO:0000256" key="4">
    <source>
        <dbReference type="ARBA" id="ARBA00022525"/>
    </source>
</evidence>
<dbReference type="RefSeq" id="XP_007441014.1">
    <property type="nucleotide sequence ID" value="XM_007440952.2"/>
</dbReference>
<dbReference type="InterPro" id="IPR001811">
    <property type="entry name" value="Chemokine_IL8-like_dom"/>
</dbReference>
<evidence type="ECO:0000313" key="12">
    <source>
        <dbReference type="RefSeq" id="XP_007441014.1"/>
    </source>
</evidence>
<evidence type="ECO:0000256" key="5">
    <source>
        <dbReference type="ARBA" id="ARBA00022729"/>
    </source>
</evidence>
<dbReference type="GO" id="GO:0061844">
    <property type="term" value="P:antimicrobial humoral immune response mediated by antimicrobial peptide"/>
    <property type="evidence" value="ECO:0007669"/>
    <property type="project" value="TreeGrafter"/>
</dbReference>
<evidence type="ECO:0000256" key="8">
    <source>
        <dbReference type="ARBA" id="ARBA00046726"/>
    </source>
</evidence>
<dbReference type="PANTHER" id="PTHR12015:SF183">
    <property type="entry name" value="C-C MOTIF CHEMOKINE 3"/>
    <property type="match status" value="1"/>
</dbReference>
<dbReference type="InterPro" id="IPR036048">
    <property type="entry name" value="Interleukin_8-like_sf"/>
</dbReference>
<dbReference type="KEGG" id="pbi:103052947"/>
<feature type="chain" id="PRO_5039962209" description="C-C motif chemokine" evidence="9">
    <location>
        <begin position="20"/>
        <end position="100"/>
    </location>
</feature>
<dbReference type="Pfam" id="PF00048">
    <property type="entry name" value="IL8"/>
    <property type="match status" value="1"/>
</dbReference>
<comment type="similarity">
    <text evidence="2 9">Belongs to the intercrine beta (chemokine CC) family.</text>
</comment>
<evidence type="ECO:0000259" key="10">
    <source>
        <dbReference type="SMART" id="SM00199"/>
    </source>
</evidence>
<dbReference type="SMART" id="SM00199">
    <property type="entry name" value="SCY"/>
    <property type="match status" value="1"/>
</dbReference>
<evidence type="ECO:0000256" key="6">
    <source>
        <dbReference type="ARBA" id="ARBA00023157"/>
    </source>
</evidence>
<keyword evidence="9" id="KW-0145">Chemotaxis</keyword>
<gene>
    <name evidence="12" type="primary">LOC103052947</name>
</gene>
<dbReference type="Gene3D" id="2.40.50.40">
    <property type="match status" value="1"/>
</dbReference>
<feature type="domain" description="Chemokine interleukin-8-like" evidence="10">
    <location>
        <begin position="39"/>
        <end position="97"/>
    </location>
</feature>